<dbReference type="GO" id="GO:0004672">
    <property type="term" value="F:protein kinase activity"/>
    <property type="evidence" value="ECO:0007669"/>
    <property type="project" value="InterPro"/>
</dbReference>
<comment type="caution">
    <text evidence="8">The sequence shown here is derived from an EMBL/GenBank/DDBJ whole genome shotgun (WGS) entry which is preliminary data.</text>
</comment>
<keyword evidence="4" id="KW-0804">Transcription</keyword>
<dbReference type="AlphaFoldDB" id="A0A978V5P8"/>
<dbReference type="GO" id="GO:0012505">
    <property type="term" value="C:endomembrane system"/>
    <property type="evidence" value="ECO:0007669"/>
    <property type="project" value="UniProtKB-SubCell"/>
</dbReference>
<keyword evidence="2" id="KW-0805">Transcription regulation</keyword>
<dbReference type="GO" id="GO:0046983">
    <property type="term" value="F:protein dimerization activity"/>
    <property type="evidence" value="ECO:0007669"/>
    <property type="project" value="InterPro"/>
</dbReference>
<accession>A0A978V5P8</accession>
<evidence type="ECO:0000313" key="9">
    <source>
        <dbReference type="Proteomes" id="UP000813462"/>
    </source>
</evidence>
<name>A0A978V5P8_ZIZJJ</name>
<dbReference type="EMBL" id="JAEACU010000007">
    <property type="protein sequence ID" value="KAH7522681.1"/>
    <property type="molecule type" value="Genomic_DNA"/>
</dbReference>
<evidence type="ECO:0000259" key="7">
    <source>
        <dbReference type="PROSITE" id="PS50066"/>
    </source>
</evidence>
<evidence type="ECO:0000256" key="3">
    <source>
        <dbReference type="ARBA" id="ARBA00023125"/>
    </source>
</evidence>
<dbReference type="Proteomes" id="UP000813462">
    <property type="component" value="Unassembled WGS sequence"/>
</dbReference>
<feature type="compositionally biased region" description="Low complexity" evidence="6">
    <location>
        <begin position="138"/>
        <end position="154"/>
    </location>
</feature>
<dbReference type="InterPro" id="IPR045845">
    <property type="entry name" value="BSK"/>
</dbReference>
<gene>
    <name evidence="8" type="ORF">FEM48_Zijuj07G0164400</name>
</gene>
<dbReference type="Gene3D" id="3.40.1810.10">
    <property type="entry name" value="Transcription factor, MADS-box"/>
    <property type="match status" value="1"/>
</dbReference>
<organism evidence="8 9">
    <name type="scientific">Ziziphus jujuba var. spinosa</name>
    <dbReference type="NCBI Taxonomy" id="714518"/>
    <lineage>
        <taxon>Eukaryota</taxon>
        <taxon>Viridiplantae</taxon>
        <taxon>Streptophyta</taxon>
        <taxon>Embryophyta</taxon>
        <taxon>Tracheophyta</taxon>
        <taxon>Spermatophyta</taxon>
        <taxon>Magnoliopsida</taxon>
        <taxon>eudicotyledons</taxon>
        <taxon>Gunneridae</taxon>
        <taxon>Pentapetalae</taxon>
        <taxon>rosids</taxon>
        <taxon>fabids</taxon>
        <taxon>Rosales</taxon>
        <taxon>Rhamnaceae</taxon>
        <taxon>Paliureae</taxon>
        <taxon>Ziziphus</taxon>
    </lineage>
</organism>
<evidence type="ECO:0000256" key="5">
    <source>
        <dbReference type="ARBA" id="ARBA00023242"/>
    </source>
</evidence>
<comment type="subcellular location">
    <subcellularLocation>
        <location evidence="1">Nucleus</location>
    </subcellularLocation>
</comment>
<dbReference type="GO" id="GO:0005524">
    <property type="term" value="F:ATP binding"/>
    <property type="evidence" value="ECO:0007669"/>
    <property type="project" value="UniProtKB-KW"/>
</dbReference>
<feature type="domain" description="MADS-box" evidence="7">
    <location>
        <begin position="7"/>
        <end position="52"/>
    </location>
</feature>
<feature type="region of interest" description="Disordered" evidence="6">
    <location>
        <begin position="134"/>
        <end position="163"/>
    </location>
</feature>
<protein>
    <recommendedName>
        <fullName evidence="7">MADS-box domain-containing protein</fullName>
    </recommendedName>
</protein>
<dbReference type="Gene3D" id="3.30.200.20">
    <property type="entry name" value="Phosphorylase Kinase, domain 1"/>
    <property type="match status" value="1"/>
</dbReference>
<evidence type="ECO:0000256" key="2">
    <source>
        <dbReference type="ARBA" id="ARBA00023015"/>
    </source>
</evidence>
<sequence>MGCTSGKESLVLKNRKRTLKKKASELSTLCGAEVCMVFMDANGNLEVWPEDADKAYATFIKYNNITQSQPAKKPKTTRSSRAAGFEIIPSFCFDMNNPDLIPNNNCNMGIVDQFDQFQLSFPVATTMDFSDRDRATMEASSGSESESVSNNYNNIIDDDDDDDDDDYQITCIGPIDDGIYGEFENIPSCCFDEFDMINPDDHITNRCDIAMVDQFDQFHPSLPLAPVDFSDRDRATMAASGSESGSLSNNYNNIIGDASWDYFTDDVGNTISFDDDTSDQFWNNLLRGAAVDTDSDLGSDLLYFLMEDKEGDFNAVLEAPDVSGLNLIVCCAGYCFKEKHVIIDVCGLFKFVAENEEKSEVEYLPPFWEFTLEQLKNSTSGLAVENIVSQHGEKAPSVVYKGKLENQRRIAAAKPFNGMAWPDTPQFLENVRMLGCRCEDGERLLVAEFWPNETLAKHFFQFKAIACWYMFSTWRIVAPESVIYNFGTLLLDLLSGKHIPPSHMLAVLDVSNDNNDALPADEELKDKITDKPSK</sequence>
<dbReference type="Pfam" id="PF00319">
    <property type="entry name" value="SRF-TF"/>
    <property type="match status" value="1"/>
</dbReference>
<dbReference type="PANTHER" id="PTHR45863">
    <property type="entry name" value="SERINE/THREONINE-PROTEIN KINASE BSK5"/>
    <property type="match status" value="1"/>
</dbReference>
<dbReference type="PROSITE" id="PS50066">
    <property type="entry name" value="MADS_BOX_2"/>
    <property type="match status" value="1"/>
</dbReference>
<dbReference type="PANTHER" id="PTHR45863:SF47">
    <property type="entry name" value="SERINE_THREONINE-PROTEIN KINASE BSK3"/>
    <property type="match status" value="1"/>
</dbReference>
<proteinExistence type="predicted"/>
<dbReference type="SUPFAM" id="SSF55455">
    <property type="entry name" value="SRF-like"/>
    <property type="match status" value="1"/>
</dbReference>
<keyword evidence="3" id="KW-0238">DNA-binding</keyword>
<dbReference type="GO" id="GO:0003677">
    <property type="term" value="F:DNA binding"/>
    <property type="evidence" value="ECO:0007669"/>
    <property type="project" value="UniProtKB-KW"/>
</dbReference>
<reference evidence="8" key="1">
    <citation type="journal article" date="2021" name="Front. Plant Sci.">
        <title>Chromosome-Scale Genome Assembly for Chinese Sour Jujube and Insights Into Its Genome Evolution and Domestication Signature.</title>
        <authorList>
            <person name="Shen L.-Y."/>
            <person name="Luo H."/>
            <person name="Wang X.-L."/>
            <person name="Wang X.-M."/>
            <person name="Qiu X.-J."/>
            <person name="Liu H."/>
            <person name="Zhou S.-S."/>
            <person name="Jia K.-H."/>
            <person name="Nie S."/>
            <person name="Bao Y.-T."/>
            <person name="Zhang R.-G."/>
            <person name="Yun Q.-Z."/>
            <person name="Chai Y.-H."/>
            <person name="Lu J.-Y."/>
            <person name="Li Y."/>
            <person name="Zhao S.-W."/>
            <person name="Mao J.-F."/>
            <person name="Jia S.-G."/>
            <person name="Mao Y.-M."/>
        </authorList>
    </citation>
    <scope>NUCLEOTIDE SEQUENCE</scope>
    <source>
        <strain evidence="8">AT0</strain>
        <tissue evidence="8">Leaf</tissue>
    </source>
</reference>
<evidence type="ECO:0000256" key="4">
    <source>
        <dbReference type="ARBA" id="ARBA00023163"/>
    </source>
</evidence>
<evidence type="ECO:0000313" key="8">
    <source>
        <dbReference type="EMBL" id="KAH7522681.1"/>
    </source>
</evidence>
<dbReference type="GO" id="GO:0009742">
    <property type="term" value="P:brassinosteroid mediated signaling pathway"/>
    <property type="evidence" value="ECO:0007669"/>
    <property type="project" value="InterPro"/>
</dbReference>
<dbReference type="InterPro" id="IPR002100">
    <property type="entry name" value="TF_MADSbox"/>
</dbReference>
<evidence type="ECO:0000256" key="1">
    <source>
        <dbReference type="ARBA" id="ARBA00004123"/>
    </source>
</evidence>
<keyword evidence="5" id="KW-0539">Nucleus</keyword>
<dbReference type="GO" id="GO:0005634">
    <property type="term" value="C:nucleus"/>
    <property type="evidence" value="ECO:0007669"/>
    <property type="project" value="UniProtKB-SubCell"/>
</dbReference>
<evidence type="ECO:0000256" key="6">
    <source>
        <dbReference type="SAM" id="MobiDB-lite"/>
    </source>
</evidence>
<dbReference type="InterPro" id="IPR036879">
    <property type="entry name" value="TF_MADSbox_sf"/>
</dbReference>